<reference evidence="1" key="1">
    <citation type="submission" date="2020-10" db="EMBL/GenBank/DDBJ databases">
        <authorList>
            <person name="Han B."/>
            <person name="Lu T."/>
            <person name="Zhao Q."/>
            <person name="Huang X."/>
            <person name="Zhao Y."/>
        </authorList>
    </citation>
    <scope>NUCLEOTIDE SEQUENCE</scope>
</reference>
<dbReference type="Proteomes" id="UP000604825">
    <property type="component" value="Unassembled WGS sequence"/>
</dbReference>
<proteinExistence type="predicted"/>
<accession>A0A811PC29</accession>
<organism evidence="1 2">
    <name type="scientific">Miscanthus lutarioriparius</name>
    <dbReference type="NCBI Taxonomy" id="422564"/>
    <lineage>
        <taxon>Eukaryota</taxon>
        <taxon>Viridiplantae</taxon>
        <taxon>Streptophyta</taxon>
        <taxon>Embryophyta</taxon>
        <taxon>Tracheophyta</taxon>
        <taxon>Spermatophyta</taxon>
        <taxon>Magnoliopsida</taxon>
        <taxon>Liliopsida</taxon>
        <taxon>Poales</taxon>
        <taxon>Poaceae</taxon>
        <taxon>PACMAD clade</taxon>
        <taxon>Panicoideae</taxon>
        <taxon>Andropogonodae</taxon>
        <taxon>Andropogoneae</taxon>
        <taxon>Saccharinae</taxon>
        <taxon>Miscanthus</taxon>
    </lineage>
</organism>
<evidence type="ECO:0000313" key="2">
    <source>
        <dbReference type="Proteomes" id="UP000604825"/>
    </source>
</evidence>
<name>A0A811PC29_9POAL</name>
<dbReference type="PANTHER" id="PTHR33116">
    <property type="entry name" value="REVERSE TRANSCRIPTASE ZINC-BINDING DOMAIN-CONTAINING PROTEIN-RELATED-RELATED"/>
    <property type="match status" value="1"/>
</dbReference>
<keyword evidence="2" id="KW-1185">Reference proteome</keyword>
<dbReference type="PANTHER" id="PTHR33116:SF78">
    <property type="entry name" value="OS12G0587133 PROTEIN"/>
    <property type="match status" value="1"/>
</dbReference>
<sequence length="134" mass="15202">MARSGCLVWVKSVLRAVPIYMMMAEDLLTWARNEVDAICRKFFWACNDASVKGKYMVSWPIVCKPTTLGGLGVSDLKLTGYALQTRWLWLQKTDADQAWSQLPIKTAPQVQAFFRASTFMEIGDGHTALFWEDC</sequence>
<dbReference type="OrthoDB" id="685750at2759"/>
<gene>
    <name evidence="1" type="ORF">NCGR_LOCUS26448</name>
</gene>
<dbReference type="AlphaFoldDB" id="A0A811PC29"/>
<dbReference type="EMBL" id="CAJGYO010000006">
    <property type="protein sequence ID" value="CAD6239543.1"/>
    <property type="molecule type" value="Genomic_DNA"/>
</dbReference>
<protein>
    <submittedName>
        <fullName evidence="1">Uncharacterized protein</fullName>
    </submittedName>
</protein>
<evidence type="ECO:0000313" key="1">
    <source>
        <dbReference type="EMBL" id="CAD6239543.1"/>
    </source>
</evidence>
<comment type="caution">
    <text evidence="1">The sequence shown here is derived from an EMBL/GenBank/DDBJ whole genome shotgun (WGS) entry which is preliminary data.</text>
</comment>